<dbReference type="InterPro" id="IPR011706">
    <property type="entry name" value="Cu-oxidase_C"/>
</dbReference>
<dbReference type="PROSITE" id="PS00079">
    <property type="entry name" value="MULTICOPPER_OXIDASE1"/>
    <property type="match status" value="1"/>
</dbReference>
<protein>
    <submittedName>
        <fullName evidence="8">Copper oxidase</fullName>
    </submittedName>
</protein>
<evidence type="ECO:0000259" key="6">
    <source>
        <dbReference type="Pfam" id="PF07731"/>
    </source>
</evidence>
<dbReference type="InterPro" id="IPR034284">
    <property type="entry name" value="CuRO_1_CopA"/>
</dbReference>
<gene>
    <name evidence="8" type="ORF">GCM10011403_27540</name>
</gene>
<comment type="caution">
    <text evidence="8">The sequence shown here is derived from an EMBL/GenBank/DDBJ whole genome shotgun (WGS) entry which is preliminary data.</text>
</comment>
<dbReference type="CDD" id="cd13874">
    <property type="entry name" value="CuRO_2_CopA"/>
    <property type="match status" value="1"/>
</dbReference>
<dbReference type="Pfam" id="PF07732">
    <property type="entry name" value="Cu-oxidase_3"/>
    <property type="match status" value="1"/>
</dbReference>
<keyword evidence="2" id="KW-0560">Oxidoreductase</keyword>
<reference evidence="8" key="1">
    <citation type="journal article" date="2014" name="Int. J. Syst. Evol. Microbiol.">
        <title>Complete genome sequence of Corynebacterium casei LMG S-19264T (=DSM 44701T), isolated from a smear-ripened cheese.</title>
        <authorList>
            <consortium name="US DOE Joint Genome Institute (JGI-PGF)"/>
            <person name="Walter F."/>
            <person name="Albersmeier A."/>
            <person name="Kalinowski J."/>
            <person name="Ruckert C."/>
        </authorList>
    </citation>
    <scope>NUCLEOTIDE SEQUENCE</scope>
    <source>
        <strain evidence="8">CGMCC 1.15425</strain>
    </source>
</reference>
<organism evidence="8 9">
    <name type="scientific">Pseudohongiella nitratireducens</name>
    <dbReference type="NCBI Taxonomy" id="1768907"/>
    <lineage>
        <taxon>Bacteria</taxon>
        <taxon>Pseudomonadati</taxon>
        <taxon>Pseudomonadota</taxon>
        <taxon>Gammaproteobacteria</taxon>
        <taxon>Pseudomonadales</taxon>
        <taxon>Pseudohongiellaceae</taxon>
        <taxon>Pseudohongiella</taxon>
    </lineage>
</organism>
<evidence type="ECO:0000256" key="4">
    <source>
        <dbReference type="SAM" id="MobiDB-lite"/>
    </source>
</evidence>
<dbReference type="NCBIfam" id="TIGR01480">
    <property type="entry name" value="copper_res_A"/>
    <property type="match status" value="1"/>
</dbReference>
<dbReference type="OrthoDB" id="9757546at2"/>
<dbReference type="SUPFAM" id="SSF49503">
    <property type="entry name" value="Cupredoxins"/>
    <property type="match status" value="3"/>
</dbReference>
<evidence type="ECO:0000256" key="1">
    <source>
        <dbReference type="ARBA" id="ARBA00022723"/>
    </source>
</evidence>
<feature type="region of interest" description="Disordered" evidence="4">
    <location>
        <begin position="398"/>
        <end position="417"/>
    </location>
</feature>
<dbReference type="InterPro" id="IPR002355">
    <property type="entry name" value="Cu_oxidase_Cu_BS"/>
</dbReference>
<evidence type="ECO:0000259" key="5">
    <source>
        <dbReference type="Pfam" id="PF00394"/>
    </source>
</evidence>
<dbReference type="InterPro" id="IPR006376">
    <property type="entry name" value="Cu-R_CopA"/>
</dbReference>
<feature type="domain" description="Plastocyanin-like" evidence="5">
    <location>
        <begin position="175"/>
        <end position="338"/>
    </location>
</feature>
<dbReference type="EMBL" id="BMIY01000013">
    <property type="protein sequence ID" value="GFZ82496.1"/>
    <property type="molecule type" value="Genomic_DNA"/>
</dbReference>
<dbReference type="InterPro" id="IPR034282">
    <property type="entry name" value="CuRO_2_CopA"/>
</dbReference>
<proteinExistence type="predicted"/>
<keyword evidence="3" id="KW-0186">Copper</keyword>
<dbReference type="GO" id="GO:0005507">
    <property type="term" value="F:copper ion binding"/>
    <property type="evidence" value="ECO:0007669"/>
    <property type="project" value="InterPro"/>
</dbReference>
<dbReference type="InterPro" id="IPR045087">
    <property type="entry name" value="Cu-oxidase_fam"/>
</dbReference>
<evidence type="ECO:0000313" key="9">
    <source>
        <dbReference type="Proteomes" id="UP000627715"/>
    </source>
</evidence>
<accession>A0A916QLE9</accession>
<dbReference type="InterPro" id="IPR008972">
    <property type="entry name" value="Cupredoxin"/>
</dbReference>
<feature type="domain" description="Plastocyanin-like" evidence="6">
    <location>
        <begin position="462"/>
        <end position="582"/>
    </location>
</feature>
<evidence type="ECO:0000256" key="2">
    <source>
        <dbReference type="ARBA" id="ARBA00023002"/>
    </source>
</evidence>
<feature type="compositionally biased region" description="Polar residues" evidence="4">
    <location>
        <begin position="398"/>
        <end position="408"/>
    </location>
</feature>
<dbReference type="InterPro" id="IPR033138">
    <property type="entry name" value="Cu_oxidase_CS"/>
</dbReference>
<dbReference type="Proteomes" id="UP000627715">
    <property type="component" value="Unassembled WGS sequence"/>
</dbReference>
<feature type="domain" description="Plastocyanin-like" evidence="7">
    <location>
        <begin position="66"/>
        <end position="164"/>
    </location>
</feature>
<evidence type="ECO:0000256" key="3">
    <source>
        <dbReference type="ARBA" id="ARBA00023008"/>
    </source>
</evidence>
<dbReference type="CDD" id="cd13896">
    <property type="entry name" value="CuRO_3_CopA"/>
    <property type="match status" value="1"/>
</dbReference>
<dbReference type="Pfam" id="PF00394">
    <property type="entry name" value="Cu-oxidase"/>
    <property type="match status" value="1"/>
</dbReference>
<keyword evidence="9" id="KW-1185">Reference proteome</keyword>
<keyword evidence="1" id="KW-0479">Metal-binding</keyword>
<dbReference type="GO" id="GO:0016491">
    <property type="term" value="F:oxidoreductase activity"/>
    <property type="evidence" value="ECO:0007669"/>
    <property type="project" value="UniProtKB-KW"/>
</dbReference>
<dbReference type="PANTHER" id="PTHR11709">
    <property type="entry name" value="MULTI-COPPER OXIDASE"/>
    <property type="match status" value="1"/>
</dbReference>
<dbReference type="PROSITE" id="PS51318">
    <property type="entry name" value="TAT"/>
    <property type="match status" value="1"/>
</dbReference>
<dbReference type="InterPro" id="IPR034279">
    <property type="entry name" value="CuRO_3_CopA"/>
</dbReference>
<dbReference type="PROSITE" id="PS00080">
    <property type="entry name" value="MULTICOPPER_OXIDASE2"/>
    <property type="match status" value="1"/>
</dbReference>
<dbReference type="GO" id="GO:0042597">
    <property type="term" value="C:periplasmic space"/>
    <property type="evidence" value="ECO:0007669"/>
    <property type="project" value="InterPro"/>
</dbReference>
<dbReference type="InterPro" id="IPR006311">
    <property type="entry name" value="TAT_signal"/>
</dbReference>
<evidence type="ECO:0000259" key="7">
    <source>
        <dbReference type="Pfam" id="PF07732"/>
    </source>
</evidence>
<dbReference type="InterPro" id="IPR001117">
    <property type="entry name" value="Cu-oxidase_2nd"/>
</dbReference>
<dbReference type="PANTHER" id="PTHR11709:SF394">
    <property type="entry name" value="FI03373P-RELATED"/>
    <property type="match status" value="1"/>
</dbReference>
<dbReference type="InterPro" id="IPR011707">
    <property type="entry name" value="Cu-oxidase-like_N"/>
</dbReference>
<dbReference type="AlphaFoldDB" id="A0A916QLE9"/>
<sequence length="592" mass="66017">MNNQTMYSKSRRRFITQAGATGAILGLNSLVPAFAVETLGLSPEQATRPIDLNITRQPLDIGGRLGDTVTISGSIPGPLVRLKEGQDAVMRVTNQLDEDTSIHWHGLLVPYEMDGVPGVSYAGIKPGETFRYAFPVKQSGTYWYHSHSGLQEQQGHYGPLIIDPIDPEPFAYDREYVVMLSDWTFENPMSVLKKLKKQSDYYNYQRRTVPELFNDAEENGWGKTVRERMVWARSRMAPTDIADISGATYTYLMNGMAPDSNWTGLFRPGERIRLRFINGASMSYFDVRIPGLKMTVVQADGQNVQPVAVDEFRIGVAETYDVIVEPVDEAAYTIFAASMDRSGFARGTLASKAGLEAAIPPLGNRPVRTMKDMGMGAMAMPGEMSAKKQTMGSMDMSRNGTGMSTASSPVKHGPDRHGKGNTMVAEFPSNRLSEPGNGLENNGRRVLVYTDLRSLSPYPDQRPPEREVELHLTGVMDRYMWSFDGKKFSEVDGPVHFKYGERLRLVLVNDTMMEHPIHLHGMWMELENGAGEYRPRKHTLNVKPGERLTALISADAPGNWAFHCHLLYHMDMGMFRVVSVTNDAVSSENRNG</sequence>
<name>A0A916QLE9_9GAMM</name>
<evidence type="ECO:0000313" key="8">
    <source>
        <dbReference type="EMBL" id="GFZ82496.1"/>
    </source>
</evidence>
<dbReference type="CDD" id="cd13848">
    <property type="entry name" value="CuRO_1_CopA"/>
    <property type="match status" value="1"/>
</dbReference>
<dbReference type="Gene3D" id="2.60.40.420">
    <property type="entry name" value="Cupredoxins - blue copper proteins"/>
    <property type="match status" value="3"/>
</dbReference>
<dbReference type="Pfam" id="PF07731">
    <property type="entry name" value="Cu-oxidase_2"/>
    <property type="match status" value="1"/>
</dbReference>
<reference evidence="8" key="2">
    <citation type="submission" date="2020-09" db="EMBL/GenBank/DDBJ databases">
        <authorList>
            <person name="Sun Q."/>
            <person name="Zhou Y."/>
        </authorList>
    </citation>
    <scope>NUCLEOTIDE SEQUENCE</scope>
    <source>
        <strain evidence="8">CGMCC 1.15425</strain>
    </source>
</reference>